<keyword evidence="4 7" id="KW-0812">Transmembrane</keyword>
<sequence>MSDRANEAELVGTREHMRPTTFPHLAVTAGLGVVFLVALYSIAGAHQIHDFGAVWALLLSALAFLLSLLVTPRNFTVGFLTSLLPLLLVWRIAAMAGGKSVPDVDGGVDWTITGPRPWALMVVCGAVTILYIIEFAQTWRNDVSHRGAGRWLANLVWGATLIRIWFGFNEIGHASEKIFAGHDSWAYMANQVFGPMGDKAVAPFSLLGSAPGLFVVLAGIIELAFGLGIGFGFMTRLAGVGGILYLLIATLFYGGEWLNGYGWAGGGWEYPMLLIVFLTSFVLTGPGPFSIDLDLRSRNALPSWMRPLSIPKSTDTAYSGTVTR</sequence>
<comment type="similarity">
    <text evidence="2">Belongs to the DoxX family.</text>
</comment>
<dbReference type="Pfam" id="PF07681">
    <property type="entry name" value="DoxX"/>
    <property type="match status" value="1"/>
</dbReference>
<accession>A0ABW2SK03</accession>
<evidence type="ECO:0000313" key="9">
    <source>
        <dbReference type="Proteomes" id="UP001596527"/>
    </source>
</evidence>
<evidence type="ECO:0000256" key="4">
    <source>
        <dbReference type="ARBA" id="ARBA00022692"/>
    </source>
</evidence>
<feature type="transmembrane region" description="Helical" evidence="7">
    <location>
        <begin position="118"/>
        <end position="136"/>
    </location>
</feature>
<dbReference type="PANTHER" id="PTHR33452">
    <property type="entry name" value="OXIDOREDUCTASE CATD-RELATED"/>
    <property type="match status" value="1"/>
</dbReference>
<comment type="subcellular location">
    <subcellularLocation>
        <location evidence="1">Cell membrane</location>
        <topology evidence="1">Multi-pass membrane protein</topology>
    </subcellularLocation>
</comment>
<feature type="transmembrane region" description="Helical" evidence="7">
    <location>
        <begin position="204"/>
        <end position="225"/>
    </location>
</feature>
<keyword evidence="5 7" id="KW-1133">Transmembrane helix</keyword>
<feature type="transmembrane region" description="Helical" evidence="7">
    <location>
        <begin position="148"/>
        <end position="166"/>
    </location>
</feature>
<feature type="transmembrane region" description="Helical" evidence="7">
    <location>
        <begin position="237"/>
        <end position="258"/>
    </location>
</feature>
<keyword evidence="9" id="KW-1185">Reference proteome</keyword>
<dbReference type="Proteomes" id="UP001596527">
    <property type="component" value="Unassembled WGS sequence"/>
</dbReference>
<feature type="transmembrane region" description="Helical" evidence="7">
    <location>
        <begin position="77"/>
        <end position="98"/>
    </location>
</feature>
<evidence type="ECO:0000256" key="1">
    <source>
        <dbReference type="ARBA" id="ARBA00004651"/>
    </source>
</evidence>
<comment type="caution">
    <text evidence="8">The sequence shown here is derived from an EMBL/GenBank/DDBJ whole genome shotgun (WGS) entry which is preliminary data.</text>
</comment>
<evidence type="ECO:0000256" key="7">
    <source>
        <dbReference type="SAM" id="Phobius"/>
    </source>
</evidence>
<feature type="transmembrane region" description="Helical" evidence="7">
    <location>
        <begin position="270"/>
        <end position="289"/>
    </location>
</feature>
<keyword evidence="6 7" id="KW-0472">Membrane</keyword>
<gene>
    <name evidence="8" type="ORF">ACFQWG_01815</name>
</gene>
<evidence type="ECO:0000256" key="6">
    <source>
        <dbReference type="ARBA" id="ARBA00023136"/>
    </source>
</evidence>
<dbReference type="InterPro" id="IPR032808">
    <property type="entry name" value="DoxX"/>
</dbReference>
<dbReference type="EMBL" id="JBHTEF010000001">
    <property type="protein sequence ID" value="MFC7579963.1"/>
    <property type="molecule type" value="Genomic_DNA"/>
</dbReference>
<feature type="transmembrane region" description="Helical" evidence="7">
    <location>
        <begin position="51"/>
        <end position="70"/>
    </location>
</feature>
<dbReference type="RefSeq" id="WP_380971570.1">
    <property type="nucleotide sequence ID" value="NZ_JBHTEF010000001.1"/>
</dbReference>
<evidence type="ECO:0000256" key="3">
    <source>
        <dbReference type="ARBA" id="ARBA00022475"/>
    </source>
</evidence>
<keyword evidence="3" id="KW-1003">Cell membrane</keyword>
<evidence type="ECO:0000256" key="2">
    <source>
        <dbReference type="ARBA" id="ARBA00006679"/>
    </source>
</evidence>
<proteinExistence type="inferred from homology"/>
<feature type="transmembrane region" description="Helical" evidence="7">
    <location>
        <begin position="21"/>
        <end position="45"/>
    </location>
</feature>
<protein>
    <submittedName>
        <fullName evidence="8">DoxX family protein</fullName>
    </submittedName>
</protein>
<evidence type="ECO:0000313" key="8">
    <source>
        <dbReference type="EMBL" id="MFC7579963.1"/>
    </source>
</evidence>
<reference evidence="9" key="1">
    <citation type="journal article" date="2019" name="Int. J. Syst. Evol. Microbiol.">
        <title>The Global Catalogue of Microorganisms (GCM) 10K type strain sequencing project: providing services to taxonomists for standard genome sequencing and annotation.</title>
        <authorList>
            <consortium name="The Broad Institute Genomics Platform"/>
            <consortium name="The Broad Institute Genome Sequencing Center for Infectious Disease"/>
            <person name="Wu L."/>
            <person name="Ma J."/>
        </authorList>
    </citation>
    <scope>NUCLEOTIDE SEQUENCE [LARGE SCALE GENOMIC DNA]</scope>
    <source>
        <strain evidence="9">CCUG 56698</strain>
    </source>
</reference>
<dbReference type="InterPro" id="IPR051907">
    <property type="entry name" value="DoxX-like_oxidoreductase"/>
</dbReference>
<name>A0ABW2SK03_9ACTO</name>
<organism evidence="8 9">
    <name type="scientific">Schaalia naturae</name>
    <dbReference type="NCBI Taxonomy" id="635203"/>
    <lineage>
        <taxon>Bacteria</taxon>
        <taxon>Bacillati</taxon>
        <taxon>Actinomycetota</taxon>
        <taxon>Actinomycetes</taxon>
        <taxon>Actinomycetales</taxon>
        <taxon>Actinomycetaceae</taxon>
        <taxon>Schaalia</taxon>
    </lineage>
</organism>
<dbReference type="PANTHER" id="PTHR33452:SF1">
    <property type="entry name" value="INNER MEMBRANE PROTEIN YPHA-RELATED"/>
    <property type="match status" value="1"/>
</dbReference>
<evidence type="ECO:0000256" key="5">
    <source>
        <dbReference type="ARBA" id="ARBA00022989"/>
    </source>
</evidence>